<evidence type="ECO:0000313" key="1">
    <source>
        <dbReference type="EMBL" id="KAL3958576.1"/>
    </source>
</evidence>
<proteinExistence type="predicted"/>
<keyword evidence="2" id="KW-1185">Reference proteome</keyword>
<sequence>MTVKQVARYGDWTSPITVDSIVSKYRAISAPRVAPKSGRAFYRETTPDDRGTLVEIIGDAITEVLPAPYSVTNRVYEYGASLYDVLPDDRIIFSHSDDSVCVLDPDTRDVKVLIKSPVLRYASFSANPHLPWVLAIEEDHTHDSPLEIQNYVVAINVDSGEVKRVVTGSDFYYMPRFSLDGKQLVWMQWDHPDMCFDAAELYLADWDDGSVSGRRLVAGKGYESVGEPRWGRDGSLFFAKEAGPYRQLFRLAPGAGAAEHIHLKGLEDSEIGQMGLSEGSPARVISCTYVPLSNNALIASVGHDGDRRLITVNLKTKEWHQIADDDDVCQVSGDAMARLSDTSFLVVSSGTTTPTSIRKFDVARPHEDKVIRKATDESYPPTLYSKGEHITIQSKGSPSRPIHAFLWMPRNPDFTAPEGHLPPLIINAHGGPTGRTGSGLDLRTQYFTSRGYAFLALNYTGSTGYGRAYRNALFHGGWGVLDADDAAEFAQHLASAGRVKADGIAITGISAGGYNTLQVLTRHSSLFAAGLCVSGISELERFDGKTHKLESDYSAKLLLPQGGVDDDAKRKLYRERSALYHVESIKSPLVLLHGRDDSVVPVEQATLMADKLRDMGRDVGIVVVDGEGHMMAQPPSVRLWLEEEEKLWRRTLL</sequence>
<dbReference type="EMBL" id="JBGNUJ010000006">
    <property type="protein sequence ID" value="KAL3958576.1"/>
    <property type="molecule type" value="Genomic_DNA"/>
</dbReference>
<evidence type="ECO:0000313" key="2">
    <source>
        <dbReference type="Proteomes" id="UP001638806"/>
    </source>
</evidence>
<comment type="caution">
    <text evidence="1">The sequence shown here is derived from an EMBL/GenBank/DDBJ whole genome shotgun (WGS) entry which is preliminary data.</text>
</comment>
<name>A0ACC4DQC2_PURLI</name>
<protein>
    <submittedName>
        <fullName evidence="1">Uncharacterized protein</fullName>
    </submittedName>
</protein>
<accession>A0ACC4DQC2</accession>
<reference evidence="1" key="1">
    <citation type="submission" date="2024-12" db="EMBL/GenBank/DDBJ databases">
        <title>Comparative genomics and development of molecular markers within Purpureocillium lilacinum and among Purpureocillium species.</title>
        <authorList>
            <person name="Yeh Z.-Y."/>
            <person name="Ni N.-T."/>
            <person name="Lo P.-H."/>
            <person name="Mushyakhwo K."/>
            <person name="Lin C.-F."/>
            <person name="Nai Y.-S."/>
        </authorList>
    </citation>
    <scope>NUCLEOTIDE SEQUENCE</scope>
    <source>
        <strain evidence="1">NCHU-NPUST-175</strain>
    </source>
</reference>
<organism evidence="1 2">
    <name type="scientific">Purpureocillium lilacinum</name>
    <name type="common">Paecilomyces lilacinus</name>
    <dbReference type="NCBI Taxonomy" id="33203"/>
    <lineage>
        <taxon>Eukaryota</taxon>
        <taxon>Fungi</taxon>
        <taxon>Dikarya</taxon>
        <taxon>Ascomycota</taxon>
        <taxon>Pezizomycotina</taxon>
        <taxon>Sordariomycetes</taxon>
        <taxon>Hypocreomycetidae</taxon>
        <taxon>Hypocreales</taxon>
        <taxon>Ophiocordycipitaceae</taxon>
        <taxon>Purpureocillium</taxon>
    </lineage>
</organism>
<gene>
    <name evidence="1" type="ORF">ACCO45_006738</name>
</gene>
<dbReference type="Proteomes" id="UP001638806">
    <property type="component" value="Unassembled WGS sequence"/>
</dbReference>